<evidence type="ECO:0000313" key="3">
    <source>
        <dbReference type="Proteomes" id="UP000031036"/>
    </source>
</evidence>
<dbReference type="OMA" id="MGRHKRI"/>
<dbReference type="Proteomes" id="UP000031036">
    <property type="component" value="Unassembled WGS sequence"/>
</dbReference>
<reference evidence="2 3" key="1">
    <citation type="submission" date="2014-11" db="EMBL/GenBank/DDBJ databases">
        <title>Genetic blueprint of the zoonotic pathogen Toxocara canis.</title>
        <authorList>
            <person name="Zhu X.-Q."/>
            <person name="Korhonen P.K."/>
            <person name="Cai H."/>
            <person name="Young N.D."/>
            <person name="Nejsum P."/>
            <person name="von Samson-Himmelstjerna G."/>
            <person name="Boag P.R."/>
            <person name="Tan P."/>
            <person name="Li Q."/>
            <person name="Min J."/>
            <person name="Yang Y."/>
            <person name="Wang X."/>
            <person name="Fang X."/>
            <person name="Hall R.S."/>
            <person name="Hofmann A."/>
            <person name="Sternberg P.W."/>
            <person name="Jex A.R."/>
            <person name="Gasser R.B."/>
        </authorList>
    </citation>
    <scope>NUCLEOTIDE SEQUENCE [LARGE SCALE GENOMIC DNA]</scope>
    <source>
        <strain evidence="2">PN_DK_2014</strain>
    </source>
</reference>
<comment type="caution">
    <text evidence="2">The sequence shown here is derived from an EMBL/GenBank/DDBJ whole genome shotgun (WGS) entry which is preliminary data.</text>
</comment>
<gene>
    <name evidence="2" type="ORF">Tcan_12813</name>
</gene>
<name>A0A0B2UN56_TOXCA</name>
<evidence type="ECO:0000256" key="1">
    <source>
        <dbReference type="SAM" id="MobiDB-lite"/>
    </source>
</evidence>
<sequence length="255" mass="30134">MVHHRIQKKRRNKLKSVDPFNINAAAVREAKLRGKNLDPKSDEQPFPRRLLEIQQLSKLYEEEVHKVKNRRPRNRIFAESLKAGFKRRNFEGAKQLVNRVSTITTAEIKEQRMLAKYELAGRDMCEVEADYKKMEDEEVQRRLKRKATEYDGSRKSRKQSFNSKPNQNKKRFKTEASTSATKLKKKMLRKDRYRELKKARQADEHNEMILDAKEVIPFGSRVDGPPQFAPAQRRQLDPLFVKVFHSLFAYNFTTN</sequence>
<dbReference type="STRING" id="6265.A0A0B2UN56"/>
<dbReference type="AlphaFoldDB" id="A0A0B2UN56"/>
<feature type="compositionally biased region" description="Basic and acidic residues" evidence="1">
    <location>
        <begin position="143"/>
        <end position="154"/>
    </location>
</feature>
<evidence type="ECO:0000313" key="2">
    <source>
        <dbReference type="EMBL" id="KHN72446.1"/>
    </source>
</evidence>
<accession>A0A0B2UN56</accession>
<dbReference type="OrthoDB" id="5876637at2759"/>
<keyword evidence="3" id="KW-1185">Reference proteome</keyword>
<proteinExistence type="predicted"/>
<protein>
    <submittedName>
        <fullName evidence="2">Uncharacterized protein</fullName>
    </submittedName>
</protein>
<feature type="region of interest" description="Disordered" evidence="1">
    <location>
        <begin position="143"/>
        <end position="184"/>
    </location>
</feature>
<organism evidence="2 3">
    <name type="scientific">Toxocara canis</name>
    <name type="common">Canine roundworm</name>
    <dbReference type="NCBI Taxonomy" id="6265"/>
    <lineage>
        <taxon>Eukaryota</taxon>
        <taxon>Metazoa</taxon>
        <taxon>Ecdysozoa</taxon>
        <taxon>Nematoda</taxon>
        <taxon>Chromadorea</taxon>
        <taxon>Rhabditida</taxon>
        <taxon>Spirurina</taxon>
        <taxon>Ascaridomorpha</taxon>
        <taxon>Ascaridoidea</taxon>
        <taxon>Toxocaridae</taxon>
        <taxon>Toxocara</taxon>
    </lineage>
</organism>
<dbReference type="EMBL" id="JPKZ01003252">
    <property type="protein sequence ID" value="KHN72446.1"/>
    <property type="molecule type" value="Genomic_DNA"/>
</dbReference>